<evidence type="ECO:0000256" key="1">
    <source>
        <dbReference type="SAM" id="Phobius"/>
    </source>
</evidence>
<evidence type="ECO:0000259" key="2">
    <source>
        <dbReference type="Pfam" id="PF06724"/>
    </source>
</evidence>
<protein>
    <recommendedName>
        <fullName evidence="2">DUF1206 domain-containing protein</fullName>
    </recommendedName>
</protein>
<feature type="transmembrane region" description="Helical" evidence="1">
    <location>
        <begin position="246"/>
        <end position="267"/>
    </location>
</feature>
<comment type="caution">
    <text evidence="3">The sequence shown here is derived from an EMBL/GenBank/DDBJ whole genome shotgun (WGS) entry which is preliminary data.</text>
</comment>
<keyword evidence="1" id="KW-0472">Membrane</keyword>
<feature type="domain" description="DUF1206" evidence="2">
    <location>
        <begin position="113"/>
        <end position="177"/>
    </location>
</feature>
<feature type="domain" description="DUF1206" evidence="2">
    <location>
        <begin position="28"/>
        <end position="94"/>
    </location>
</feature>
<evidence type="ECO:0000313" key="3">
    <source>
        <dbReference type="EMBL" id="GID65924.1"/>
    </source>
</evidence>
<feature type="transmembrane region" description="Helical" evidence="1">
    <location>
        <begin position="197"/>
        <end position="226"/>
    </location>
</feature>
<keyword evidence="1" id="KW-0812">Transmembrane</keyword>
<organism evidence="3 4">
    <name type="scientific">Actinoplanes cyaneus</name>
    <dbReference type="NCBI Taxonomy" id="52696"/>
    <lineage>
        <taxon>Bacteria</taxon>
        <taxon>Bacillati</taxon>
        <taxon>Actinomycetota</taxon>
        <taxon>Actinomycetes</taxon>
        <taxon>Micromonosporales</taxon>
        <taxon>Micromonosporaceae</taxon>
        <taxon>Actinoplanes</taxon>
    </lineage>
</organism>
<dbReference type="Proteomes" id="UP000619479">
    <property type="component" value="Unassembled WGS sequence"/>
</dbReference>
<dbReference type="EMBL" id="BOMH01000028">
    <property type="protein sequence ID" value="GID65924.1"/>
    <property type="molecule type" value="Genomic_DNA"/>
</dbReference>
<gene>
    <name evidence="3" type="ORF">Acy02nite_38050</name>
</gene>
<dbReference type="RefSeq" id="WP_203742281.1">
    <property type="nucleotide sequence ID" value="NZ_BAAAUC010000012.1"/>
</dbReference>
<feature type="transmembrane region" description="Helical" evidence="1">
    <location>
        <begin position="155"/>
        <end position="176"/>
    </location>
</feature>
<keyword evidence="1" id="KW-1133">Transmembrane helix</keyword>
<sequence length="274" mass="29209">MSSTASNVKYRASRAADSKPLEFLARGGFVGYGIIHLLFAWIALQVAFSGSDKESDQSGALQELASKPFGKTLLVIIAIGLFAMAIWQLFEAIVGESGEQTRSAIAERVLSGVRAVLYVYLGWIAIKVVQGTNASMGDKSESKSAGLMESTGGRWLVGFIGLVVLGVGVGIFVYGLRKKFTKHLNTQDMPMSTRKPIIRLGMAGYMAKGVAYTVAGVLFVTAAVTFDANKARGLDAGLKTLAGHPWGVWLLALVAAGIAAFGIYCFAQSRFRKI</sequence>
<dbReference type="AlphaFoldDB" id="A0A919IHP7"/>
<dbReference type="Pfam" id="PF06724">
    <property type="entry name" value="DUF1206"/>
    <property type="match status" value="3"/>
</dbReference>
<reference evidence="3" key="1">
    <citation type="submission" date="2021-01" db="EMBL/GenBank/DDBJ databases">
        <title>Whole genome shotgun sequence of Actinoplanes cyaneus NBRC 14990.</title>
        <authorList>
            <person name="Komaki H."/>
            <person name="Tamura T."/>
        </authorList>
    </citation>
    <scope>NUCLEOTIDE SEQUENCE</scope>
    <source>
        <strain evidence="3">NBRC 14990</strain>
    </source>
</reference>
<accession>A0A919IHP7</accession>
<proteinExistence type="predicted"/>
<feature type="transmembrane region" description="Helical" evidence="1">
    <location>
        <begin position="21"/>
        <end position="44"/>
    </location>
</feature>
<feature type="domain" description="DUF1206" evidence="2">
    <location>
        <begin position="203"/>
        <end position="272"/>
    </location>
</feature>
<feature type="transmembrane region" description="Helical" evidence="1">
    <location>
        <begin position="115"/>
        <end position="135"/>
    </location>
</feature>
<feature type="transmembrane region" description="Helical" evidence="1">
    <location>
        <begin position="73"/>
        <end position="94"/>
    </location>
</feature>
<keyword evidence="4" id="KW-1185">Reference proteome</keyword>
<dbReference type="InterPro" id="IPR009597">
    <property type="entry name" value="DUF1206"/>
</dbReference>
<evidence type="ECO:0000313" key="4">
    <source>
        <dbReference type="Proteomes" id="UP000619479"/>
    </source>
</evidence>
<name>A0A919IHP7_9ACTN</name>